<keyword evidence="3" id="KW-1185">Reference proteome</keyword>
<dbReference type="Proteomes" id="UP001527181">
    <property type="component" value="Unassembled WGS sequence"/>
</dbReference>
<name>A0ABT4H2B9_PAEAL</name>
<evidence type="ECO:0000313" key="2">
    <source>
        <dbReference type="EMBL" id="MCY9763099.1"/>
    </source>
</evidence>
<comment type="caution">
    <text evidence="2">The sequence shown here is derived from an EMBL/GenBank/DDBJ whole genome shotgun (WGS) entry which is preliminary data.</text>
</comment>
<proteinExistence type="predicted"/>
<evidence type="ECO:0000256" key="1">
    <source>
        <dbReference type="SAM" id="MobiDB-lite"/>
    </source>
</evidence>
<dbReference type="EMBL" id="JAMDNP010000048">
    <property type="protein sequence ID" value="MCY9763099.1"/>
    <property type="molecule type" value="Genomic_DNA"/>
</dbReference>
<feature type="region of interest" description="Disordered" evidence="1">
    <location>
        <begin position="111"/>
        <end position="136"/>
    </location>
</feature>
<gene>
    <name evidence="2" type="ORF">M5X12_21430</name>
</gene>
<dbReference type="RefSeq" id="WP_238555849.1">
    <property type="nucleotide sequence ID" value="NZ_JAMDLX010000064.1"/>
</dbReference>
<reference evidence="2 3" key="1">
    <citation type="submission" date="2022-05" db="EMBL/GenBank/DDBJ databases">
        <title>Genome Sequencing of Bee-Associated Microbes.</title>
        <authorList>
            <person name="Dunlap C."/>
        </authorList>
    </citation>
    <scope>NUCLEOTIDE SEQUENCE [LARGE SCALE GENOMIC DNA]</scope>
    <source>
        <strain evidence="2 3">NRRL B-04010</strain>
    </source>
</reference>
<organism evidence="2 3">
    <name type="scientific">Paenibacillus alvei</name>
    <name type="common">Bacillus alvei</name>
    <dbReference type="NCBI Taxonomy" id="44250"/>
    <lineage>
        <taxon>Bacteria</taxon>
        <taxon>Bacillati</taxon>
        <taxon>Bacillota</taxon>
        <taxon>Bacilli</taxon>
        <taxon>Bacillales</taxon>
        <taxon>Paenibacillaceae</taxon>
        <taxon>Paenibacillus</taxon>
    </lineage>
</organism>
<dbReference type="GeneID" id="94489822"/>
<feature type="compositionally biased region" description="Basic and acidic residues" evidence="1">
    <location>
        <begin position="111"/>
        <end position="120"/>
    </location>
</feature>
<evidence type="ECO:0000313" key="3">
    <source>
        <dbReference type="Proteomes" id="UP001527181"/>
    </source>
</evidence>
<accession>A0ABT4H2B9</accession>
<evidence type="ECO:0008006" key="4">
    <source>
        <dbReference type="Google" id="ProtNLM"/>
    </source>
</evidence>
<protein>
    <recommendedName>
        <fullName evidence="4">DUF4352 domain-containing protein</fullName>
    </recommendedName>
</protein>
<sequence length="265" mass="29437">MNVIMSDTRIGIGRRKRREERYSMKKWKTGFLCGAILFTGIAFGTSAIIANAEKHGLDEEGKKLSTNKPVSIVDHLPVRELSGEMGGRTIMVTPMDKDISKNASADVIDHGDMTKDENRNYTKPGVNSSSSDKKIGKLPVTHTVNDVEVTVHSIRVTEKATDFEVTITNNSDKDKVTLDMQKVITKANIGVKGRTAEAVEIASDNPDFASKTIRPKKELHGWIRNQGLKDRDIINLKFALSVKGAKETRAYSFLIDCTKLKFRTL</sequence>